<dbReference type="Pfam" id="PF12915">
    <property type="entry name" value="DUF3833"/>
    <property type="match status" value="1"/>
</dbReference>
<dbReference type="PROSITE" id="PS51257">
    <property type="entry name" value="PROKAR_LIPOPROTEIN"/>
    <property type="match status" value="1"/>
</dbReference>
<reference evidence="3" key="1">
    <citation type="journal article" date="2019" name="Int. J. Syst. Evol. Microbiol.">
        <title>The Global Catalogue of Microorganisms (GCM) 10K type strain sequencing project: providing services to taxonomists for standard genome sequencing and annotation.</title>
        <authorList>
            <consortium name="The Broad Institute Genomics Platform"/>
            <consortium name="The Broad Institute Genome Sequencing Center for Infectious Disease"/>
            <person name="Wu L."/>
            <person name="Ma J."/>
        </authorList>
    </citation>
    <scope>NUCLEOTIDE SEQUENCE [LARGE SCALE GENOMIC DNA]</scope>
    <source>
        <strain evidence="3">KCTC 42730</strain>
    </source>
</reference>
<sequence length="176" mass="20047">MRSLLLSFALCFLLSCSSVKPTDYQATLPKLELEQFFNGKLMAYGLVLNRQGALKRRFSATIDANWQDGQGILDENFVFDDGEQQQRIWTIKKQADGRYQGSANDVVGIAEGQTSGSVMHWRYQLMITVDGEPLEVTLDDWLYLLDNKRLMNKSDILKFGIKVGELVLFIEKIDDL</sequence>
<feature type="signal peptide" evidence="1">
    <location>
        <begin position="1"/>
        <end position="21"/>
    </location>
</feature>
<proteinExistence type="predicted"/>
<keyword evidence="1" id="KW-0732">Signal</keyword>
<evidence type="ECO:0000313" key="2">
    <source>
        <dbReference type="EMBL" id="MFC3032053.1"/>
    </source>
</evidence>
<comment type="caution">
    <text evidence="2">The sequence shown here is derived from an EMBL/GenBank/DDBJ whole genome shotgun (WGS) entry which is preliminary data.</text>
</comment>
<evidence type="ECO:0000256" key="1">
    <source>
        <dbReference type="SAM" id="SignalP"/>
    </source>
</evidence>
<name>A0ABV7CHI8_9GAMM</name>
<dbReference type="EMBL" id="JBHRSD010000011">
    <property type="protein sequence ID" value="MFC3032053.1"/>
    <property type="molecule type" value="Genomic_DNA"/>
</dbReference>
<gene>
    <name evidence="2" type="ORF">ACFOEE_05940</name>
</gene>
<dbReference type="InterPro" id="IPR024409">
    <property type="entry name" value="DUF3833"/>
</dbReference>
<accession>A0ABV7CHI8</accession>
<dbReference type="RefSeq" id="WP_377121914.1">
    <property type="nucleotide sequence ID" value="NZ_JBHRSD010000011.1"/>
</dbReference>
<protein>
    <submittedName>
        <fullName evidence="2">DUF3833 domain-containing protein</fullName>
    </submittedName>
</protein>
<dbReference type="Proteomes" id="UP001595453">
    <property type="component" value="Unassembled WGS sequence"/>
</dbReference>
<feature type="chain" id="PRO_5045730347" evidence="1">
    <location>
        <begin position="22"/>
        <end position="176"/>
    </location>
</feature>
<organism evidence="2 3">
    <name type="scientific">Pseudoalteromonas fenneropenaei</name>
    <dbReference type="NCBI Taxonomy" id="1737459"/>
    <lineage>
        <taxon>Bacteria</taxon>
        <taxon>Pseudomonadati</taxon>
        <taxon>Pseudomonadota</taxon>
        <taxon>Gammaproteobacteria</taxon>
        <taxon>Alteromonadales</taxon>
        <taxon>Pseudoalteromonadaceae</taxon>
        <taxon>Pseudoalteromonas</taxon>
    </lineage>
</organism>
<keyword evidence="3" id="KW-1185">Reference proteome</keyword>
<evidence type="ECO:0000313" key="3">
    <source>
        <dbReference type="Proteomes" id="UP001595453"/>
    </source>
</evidence>